<dbReference type="InterPro" id="IPR029510">
    <property type="entry name" value="Ald_DH_CS_GLU"/>
</dbReference>
<name>A0A366XWM1_9BACI</name>
<evidence type="ECO:0000256" key="4">
    <source>
        <dbReference type="PROSITE-ProRule" id="PRU10007"/>
    </source>
</evidence>
<dbReference type="Pfam" id="PF00171">
    <property type="entry name" value="Aldedh"/>
    <property type="match status" value="1"/>
</dbReference>
<dbReference type="PANTHER" id="PTHR42991:SF1">
    <property type="entry name" value="ALDEHYDE DEHYDROGENASE"/>
    <property type="match status" value="1"/>
</dbReference>
<keyword evidence="8" id="KW-1185">Reference proteome</keyword>
<reference evidence="7 8" key="1">
    <citation type="submission" date="2018-07" db="EMBL/GenBank/DDBJ databases">
        <title>Lottiidibacillus patelloidae gen. nov., sp. nov., isolated from the intestinal tract of a marine limpet and the reclassification of B. taeanensis BH030017T, B. algicola KMM 3737T and B. hwajinpoensis SW-72T as genus Lottiidibacillus.</title>
        <authorList>
            <person name="Liu R."/>
            <person name="Huang Z."/>
        </authorList>
    </citation>
    <scope>NUCLEOTIDE SEQUENCE [LARGE SCALE GENOMIC DNA]</scope>
    <source>
        <strain evidence="7 8">BH030017</strain>
    </source>
</reference>
<evidence type="ECO:0000256" key="1">
    <source>
        <dbReference type="ARBA" id="ARBA00009986"/>
    </source>
</evidence>
<sequence>MNEQENTTEKKVSSLQSTTVLAKNKKEIYSVTGNELLGSIPLMTKKEVEAAMNEASLQQKTWAKVEVYKRAQVLHAWADELLKNKEELAVTISKEVGKGISSAQKEVDRTADLIRYTAEEGVRLHGDMMKGDAFPGGTTDKIAMIGREPLGVVLAISPFNYPVNLAASKVAPALITGNAVVFKPATQGSLSGLLMIKALLNTNLPKGVVQAVTGKGSEIGDFLVTHPKVNMISFTGGTATGQAIAEKAKMIPLVLELGGKDPAIVLEDADLDLTAKNIVGGAFSYSGQRCTAIKRVLVQEEVADALTLKIKEQIEALSIGTPEEDADITALIDEQSADFVQSLIDDALSKGASLVTGNKREENLIYPTLLDHVTADMDLAWEEPFGPVLPIIRVKNETEAVELANASEYGLQASIFTKNVEKAMKLGAELEVGSVQLNAKTERGPDHFPFIGVKNSGLGVQGVRRSIESMTRDKVFVLNF</sequence>
<evidence type="ECO:0000256" key="3">
    <source>
        <dbReference type="ARBA" id="ARBA00023002"/>
    </source>
</evidence>
<evidence type="ECO:0000259" key="6">
    <source>
        <dbReference type="Pfam" id="PF00171"/>
    </source>
</evidence>
<evidence type="ECO:0000313" key="8">
    <source>
        <dbReference type="Proteomes" id="UP000253314"/>
    </source>
</evidence>
<proteinExistence type="inferred from homology"/>
<dbReference type="InterPro" id="IPR015590">
    <property type="entry name" value="Aldehyde_DH_dom"/>
</dbReference>
<evidence type="ECO:0000256" key="5">
    <source>
        <dbReference type="RuleBase" id="RU003345"/>
    </source>
</evidence>
<feature type="active site" evidence="4">
    <location>
        <position position="256"/>
    </location>
</feature>
<dbReference type="OrthoDB" id="9762913at2"/>
<dbReference type="InterPro" id="IPR016161">
    <property type="entry name" value="Ald_DH/histidinol_DH"/>
</dbReference>
<dbReference type="CDD" id="cd07082">
    <property type="entry name" value="ALDH_F11_NP-GAPDH"/>
    <property type="match status" value="1"/>
</dbReference>
<comment type="caution">
    <text evidence="7">The sequence shown here is derived from an EMBL/GenBank/DDBJ whole genome shotgun (WGS) entry which is preliminary data.</text>
</comment>
<comment type="similarity">
    <text evidence="1 5">Belongs to the aldehyde dehydrogenase family.</text>
</comment>
<dbReference type="Gene3D" id="3.40.309.10">
    <property type="entry name" value="Aldehyde Dehydrogenase, Chain A, domain 2"/>
    <property type="match status" value="1"/>
</dbReference>
<feature type="domain" description="Aldehyde dehydrogenase" evidence="6">
    <location>
        <begin position="27"/>
        <end position="474"/>
    </location>
</feature>
<dbReference type="AlphaFoldDB" id="A0A366XWM1"/>
<dbReference type="PROSITE" id="PS00687">
    <property type="entry name" value="ALDEHYDE_DEHYDR_GLU"/>
    <property type="match status" value="1"/>
</dbReference>
<dbReference type="EMBL" id="QOCW01000012">
    <property type="protein sequence ID" value="RBW69169.1"/>
    <property type="molecule type" value="Genomic_DNA"/>
</dbReference>
<keyword evidence="3 5" id="KW-0560">Oxidoreductase</keyword>
<dbReference type="InterPro" id="IPR016160">
    <property type="entry name" value="Ald_DH_CS_CYS"/>
</dbReference>
<dbReference type="InterPro" id="IPR016162">
    <property type="entry name" value="Ald_DH_N"/>
</dbReference>
<dbReference type="PROSITE" id="PS00070">
    <property type="entry name" value="ALDEHYDE_DEHYDR_CYS"/>
    <property type="match status" value="1"/>
</dbReference>
<accession>A0A366XWM1</accession>
<dbReference type="InterPro" id="IPR016163">
    <property type="entry name" value="Ald_DH_C"/>
</dbReference>
<dbReference type="GO" id="GO:0008911">
    <property type="term" value="F:lactaldehyde dehydrogenase (NAD+) activity"/>
    <property type="evidence" value="ECO:0007669"/>
    <property type="project" value="TreeGrafter"/>
</dbReference>
<dbReference type="Proteomes" id="UP000253314">
    <property type="component" value="Unassembled WGS sequence"/>
</dbReference>
<dbReference type="FunFam" id="3.40.309.10:FF:000022">
    <property type="entry name" value="NADP-dependent glyceraldehyde-3-phosphate dehydrogenase"/>
    <property type="match status" value="1"/>
</dbReference>
<dbReference type="SUPFAM" id="SSF53720">
    <property type="entry name" value="ALDH-like"/>
    <property type="match status" value="1"/>
</dbReference>
<evidence type="ECO:0000256" key="2">
    <source>
        <dbReference type="ARBA" id="ARBA00022857"/>
    </source>
</evidence>
<gene>
    <name evidence="7" type="ORF">DS031_12330</name>
</gene>
<dbReference type="Gene3D" id="3.40.605.10">
    <property type="entry name" value="Aldehyde Dehydrogenase, Chain A, domain 1"/>
    <property type="match status" value="1"/>
</dbReference>
<evidence type="ECO:0000313" key="7">
    <source>
        <dbReference type="EMBL" id="RBW69169.1"/>
    </source>
</evidence>
<dbReference type="InterPro" id="IPR051020">
    <property type="entry name" value="ALDH-related_metabolic_enz"/>
</dbReference>
<dbReference type="PANTHER" id="PTHR42991">
    <property type="entry name" value="ALDEHYDE DEHYDROGENASE"/>
    <property type="match status" value="1"/>
</dbReference>
<protein>
    <submittedName>
        <fullName evidence="7">NADP-dependent glyceraldehyde-3-phosphate dehydrogenase</fullName>
    </submittedName>
</protein>
<keyword evidence="2" id="KW-0521">NADP</keyword>
<organism evidence="7 8">
    <name type="scientific">Bacillus taeanensis</name>
    <dbReference type="NCBI Taxonomy" id="273032"/>
    <lineage>
        <taxon>Bacteria</taxon>
        <taxon>Bacillati</taxon>
        <taxon>Bacillota</taxon>
        <taxon>Bacilli</taxon>
        <taxon>Bacillales</taxon>
        <taxon>Bacillaceae</taxon>
        <taxon>Bacillus</taxon>
    </lineage>
</organism>